<reference evidence="3" key="1">
    <citation type="submission" date="2019-03" db="EMBL/GenBank/DDBJ databases">
        <title>Serratia marcescens strain N2 draft genome.</title>
        <authorList>
            <person name="Yassin A."/>
            <person name="El-Kenawy N."/>
            <person name="Youssef N.H."/>
        </authorList>
    </citation>
    <scope>NUCLEOTIDE SEQUENCE [LARGE SCALE GENOMIC DNA]</scope>
    <source>
        <strain evidence="3">N2</strain>
    </source>
</reference>
<accession>A0A9X8YRN1</accession>
<dbReference type="InterPro" id="IPR014462">
    <property type="entry name" value="Phage_Mu_Gp45"/>
</dbReference>
<feature type="domain" description="Bacteriophage Mu Gp45 N-terminal" evidence="2">
    <location>
        <begin position="6"/>
        <end position="70"/>
    </location>
</feature>
<dbReference type="AlphaFoldDB" id="A0A9X8YRN1"/>
<evidence type="ECO:0000256" key="1">
    <source>
        <dbReference type="SAM" id="MobiDB-lite"/>
    </source>
</evidence>
<dbReference type="EMBL" id="SPSG01000437">
    <property type="protein sequence ID" value="TFV37848.1"/>
    <property type="molecule type" value="Genomic_DNA"/>
</dbReference>
<proteinExistence type="predicted"/>
<sequence>MTVTMAKVTASSDGGAVQSLQTQTPMEVKGDTPRLMEFGFSSGLPAGADVVVLCPNGDRSNAIVIASGHAASRHSGLNPGETVIFNQWGQYIKLTEDGIEVQANGKTVDVKQATQVNIEASEGATVKGPFLKCSGDVIDNCDSNTTTLKQLREAFNQHNHRVKGVKSGGDEVTSDQPGDPVQ</sequence>
<feature type="region of interest" description="Disordered" evidence="1">
    <location>
        <begin position="161"/>
        <end position="182"/>
    </location>
</feature>
<name>A0A9X8YRN1_SERMA</name>
<dbReference type="Pfam" id="PF06890">
    <property type="entry name" value="Phage_Mu_Gp45"/>
    <property type="match status" value="1"/>
</dbReference>
<evidence type="ECO:0000313" key="3">
    <source>
        <dbReference type="EMBL" id="TFV37848.1"/>
    </source>
</evidence>
<evidence type="ECO:0000259" key="2">
    <source>
        <dbReference type="Pfam" id="PF06890"/>
    </source>
</evidence>
<comment type="caution">
    <text evidence="3">The sequence shown here is derived from an EMBL/GenBank/DDBJ whole genome shotgun (WGS) entry which is preliminary data.</text>
</comment>
<gene>
    <name evidence="3" type="ORF">E0L31_03805</name>
</gene>
<organism evidence="3">
    <name type="scientific">Serratia marcescens</name>
    <dbReference type="NCBI Taxonomy" id="615"/>
    <lineage>
        <taxon>Bacteria</taxon>
        <taxon>Pseudomonadati</taxon>
        <taxon>Pseudomonadota</taxon>
        <taxon>Gammaproteobacteria</taxon>
        <taxon>Enterobacterales</taxon>
        <taxon>Yersiniaceae</taxon>
        <taxon>Serratia</taxon>
    </lineage>
</organism>
<protein>
    <submittedName>
        <fullName evidence="3">Baseplate assembly protein</fullName>
    </submittedName>
</protein>
<dbReference type="PIRSF" id="PIRSF012337">
    <property type="entry name" value="gp45"/>
    <property type="match status" value="1"/>
</dbReference>
<dbReference type="InterPro" id="IPR053861">
    <property type="entry name" value="Phage_Mu_Gp45_N"/>
</dbReference>